<evidence type="ECO:0000313" key="2">
    <source>
        <dbReference type="Proteomes" id="UP000255355"/>
    </source>
</evidence>
<proteinExistence type="predicted"/>
<accession>A0A370H4M1</accession>
<dbReference type="Proteomes" id="UP000255355">
    <property type="component" value="Unassembled WGS sequence"/>
</dbReference>
<dbReference type="OrthoDB" id="3352146at2"/>
<dbReference type="AlphaFoldDB" id="A0A370H4M1"/>
<organism evidence="1 2">
    <name type="scientific">Nocardia mexicana</name>
    <dbReference type="NCBI Taxonomy" id="279262"/>
    <lineage>
        <taxon>Bacteria</taxon>
        <taxon>Bacillati</taxon>
        <taxon>Actinomycetota</taxon>
        <taxon>Actinomycetes</taxon>
        <taxon>Mycobacteriales</taxon>
        <taxon>Nocardiaceae</taxon>
        <taxon>Nocardia</taxon>
    </lineage>
</organism>
<dbReference type="STRING" id="1210089.GCA_001613165_04787"/>
<dbReference type="EMBL" id="QQAZ01000005">
    <property type="protein sequence ID" value="RDI51149.1"/>
    <property type="molecule type" value="Genomic_DNA"/>
</dbReference>
<dbReference type="RefSeq" id="WP_068023575.1">
    <property type="nucleotide sequence ID" value="NZ_QQAZ01000005.1"/>
</dbReference>
<evidence type="ECO:0000313" key="1">
    <source>
        <dbReference type="EMBL" id="RDI51149.1"/>
    </source>
</evidence>
<comment type="caution">
    <text evidence="1">The sequence shown here is derived from an EMBL/GenBank/DDBJ whole genome shotgun (WGS) entry which is preliminary data.</text>
</comment>
<keyword evidence="2" id="KW-1185">Reference proteome</keyword>
<name>A0A370H4M1_9NOCA</name>
<evidence type="ECO:0008006" key="3">
    <source>
        <dbReference type="Google" id="ProtNLM"/>
    </source>
</evidence>
<gene>
    <name evidence="1" type="ORF">DFR68_105627</name>
</gene>
<protein>
    <recommendedName>
        <fullName evidence="3">DUF4254 domain-containing protein</fullName>
    </recommendedName>
</protein>
<reference evidence="1 2" key="1">
    <citation type="submission" date="2018-07" db="EMBL/GenBank/DDBJ databases">
        <title>Genomic Encyclopedia of Type Strains, Phase IV (KMG-IV): sequencing the most valuable type-strain genomes for metagenomic binning, comparative biology and taxonomic classification.</title>
        <authorList>
            <person name="Goeker M."/>
        </authorList>
    </citation>
    <scope>NUCLEOTIDE SEQUENCE [LARGE SCALE GENOMIC DNA]</scope>
    <source>
        <strain evidence="1 2">DSM 44952</strain>
    </source>
</reference>
<sequence length="155" mass="17062">MNTGLGTLGLPSKDLLLAALRGMPHSRHPMLEAASELAILHRHRLRTPPATTGEVDRQRSQLVLSIDRYVLFVTPVPHDDAPLHAESIGTLVDHLAWHCVDAHITHADDTGAHDEAVLLLNTLADDYDTLADKVTRGIRRLPITVRPDSHTRYGS</sequence>